<evidence type="ECO:0000256" key="3">
    <source>
        <dbReference type="ARBA" id="ARBA00023125"/>
    </source>
</evidence>
<dbReference type="STRING" id="332411.VI06_15950"/>
<keyword evidence="7" id="KW-1185">Reference proteome</keyword>
<dbReference type="Gene3D" id="3.40.190.290">
    <property type="match status" value="1"/>
</dbReference>
<dbReference type="GO" id="GO:0003677">
    <property type="term" value="F:DNA binding"/>
    <property type="evidence" value="ECO:0007669"/>
    <property type="project" value="UniProtKB-KW"/>
</dbReference>
<dbReference type="RefSeq" id="WP_089085196.1">
    <property type="nucleotide sequence ID" value="NZ_AP018823.1"/>
</dbReference>
<dbReference type="InterPro" id="IPR005119">
    <property type="entry name" value="LysR_subst-bd"/>
</dbReference>
<dbReference type="SUPFAM" id="SSF46785">
    <property type="entry name" value="Winged helix' DNA-binding domain"/>
    <property type="match status" value="1"/>
</dbReference>
<feature type="domain" description="HTH lysR-type" evidence="5">
    <location>
        <begin position="7"/>
        <end position="59"/>
    </location>
</feature>
<dbReference type="Proteomes" id="UP000198290">
    <property type="component" value="Chromosome"/>
</dbReference>
<evidence type="ECO:0000313" key="7">
    <source>
        <dbReference type="Proteomes" id="UP000198290"/>
    </source>
</evidence>
<dbReference type="OrthoDB" id="8839922at2"/>
<reference evidence="6 7" key="2">
    <citation type="journal article" date="2017" name="Genome Announc.">
        <title>Draft genome sequence of Aquitalea magnusonii strain H3, a plant growth-promoting bacterium of duckweed Lemna minor.</title>
        <authorList>
            <person name="Ishizawa H."/>
            <person name="Kuroda M."/>
            <person name="Ike M."/>
        </authorList>
    </citation>
    <scope>NUCLEOTIDE SEQUENCE [LARGE SCALE GENOMIC DNA]</scope>
    <source>
        <strain evidence="6 7">H3</strain>
    </source>
</reference>
<dbReference type="KEGG" id="amah:DLM_3491"/>
<name>A0A3G9GKC2_9NEIS</name>
<gene>
    <name evidence="6" type="ORF">DLM_3491</name>
</gene>
<evidence type="ECO:0000313" key="6">
    <source>
        <dbReference type="EMBL" id="BBF87079.1"/>
    </source>
</evidence>
<evidence type="ECO:0000256" key="2">
    <source>
        <dbReference type="ARBA" id="ARBA00023015"/>
    </source>
</evidence>
<dbReference type="InterPro" id="IPR000847">
    <property type="entry name" value="LysR_HTH_N"/>
</dbReference>
<accession>A0A3G9GKC2</accession>
<organism evidence="6 7">
    <name type="scientific">Aquitalea magnusonii</name>
    <dbReference type="NCBI Taxonomy" id="332411"/>
    <lineage>
        <taxon>Bacteria</taxon>
        <taxon>Pseudomonadati</taxon>
        <taxon>Pseudomonadota</taxon>
        <taxon>Betaproteobacteria</taxon>
        <taxon>Neisseriales</taxon>
        <taxon>Chromobacteriaceae</taxon>
        <taxon>Aquitalea</taxon>
    </lineage>
</organism>
<keyword evidence="3" id="KW-0238">DNA-binding</keyword>
<dbReference type="Gene3D" id="1.10.10.10">
    <property type="entry name" value="Winged helix-like DNA-binding domain superfamily/Winged helix DNA-binding domain"/>
    <property type="match status" value="1"/>
</dbReference>
<dbReference type="InterPro" id="IPR050950">
    <property type="entry name" value="HTH-type_LysR_regulators"/>
</dbReference>
<sequence>MLHGIALKYFVEVARCGSLGGAAENLQVAVSAISRQITKLEQETGTLLFERQPRGMVLTEAGQLLADHARRALLDAQLVLGEISSRHASGDGMVRLASTDGFAHAFLPDVMLLYHLSYPHTRFVLQVGSPEQVRHWISTGEADIGLGFAVENTHGIDLTLQHTAPVCALLRPGHPLAEKEVLSLEDLTRYPLAILERGNTVRQLLEWSFSTQGKVFSPLLSCGHSSTLHRFAAHTDTIALGSRLAIHGLPECSRLLAKNIDEPLLQQRQLQLMTMQDRRLPPAVSQFLQLLQQQLHTALEA</sequence>
<proteinExistence type="inferred from homology"/>
<evidence type="ECO:0000256" key="4">
    <source>
        <dbReference type="ARBA" id="ARBA00023163"/>
    </source>
</evidence>
<dbReference type="PANTHER" id="PTHR30419">
    <property type="entry name" value="HTH-TYPE TRANSCRIPTIONAL REGULATOR YBHD"/>
    <property type="match status" value="1"/>
</dbReference>
<dbReference type="InterPro" id="IPR036388">
    <property type="entry name" value="WH-like_DNA-bd_sf"/>
</dbReference>
<dbReference type="InterPro" id="IPR036390">
    <property type="entry name" value="WH_DNA-bd_sf"/>
</dbReference>
<dbReference type="SUPFAM" id="SSF53850">
    <property type="entry name" value="Periplasmic binding protein-like II"/>
    <property type="match status" value="1"/>
</dbReference>
<keyword evidence="4" id="KW-0804">Transcription</keyword>
<evidence type="ECO:0000256" key="1">
    <source>
        <dbReference type="ARBA" id="ARBA00009437"/>
    </source>
</evidence>
<reference evidence="7" key="1">
    <citation type="journal article" date="2017" name="Biotechnol. Biofuels">
        <title>Evaluation of environmental bacterial communities as a factor affecting the growth of duckweed Lemna minor.</title>
        <authorList>
            <person name="Ishizawa H."/>
            <person name="Kuroda M."/>
            <person name="Morikawa M."/>
            <person name="Ike M."/>
        </authorList>
    </citation>
    <scope>NUCLEOTIDE SEQUENCE [LARGE SCALE GENOMIC DNA]</scope>
    <source>
        <strain evidence="7">H3</strain>
    </source>
</reference>
<dbReference type="PANTHER" id="PTHR30419:SF8">
    <property type="entry name" value="NITROGEN ASSIMILATION TRANSCRIPTIONAL ACTIVATOR-RELATED"/>
    <property type="match status" value="1"/>
</dbReference>
<evidence type="ECO:0000259" key="5">
    <source>
        <dbReference type="PROSITE" id="PS50931"/>
    </source>
</evidence>
<dbReference type="PROSITE" id="PS50931">
    <property type="entry name" value="HTH_LYSR"/>
    <property type="match status" value="1"/>
</dbReference>
<keyword evidence="2" id="KW-0805">Transcription regulation</keyword>
<dbReference type="Pfam" id="PF00126">
    <property type="entry name" value="HTH_1"/>
    <property type="match status" value="1"/>
</dbReference>
<dbReference type="GO" id="GO:0005829">
    <property type="term" value="C:cytosol"/>
    <property type="evidence" value="ECO:0007669"/>
    <property type="project" value="TreeGrafter"/>
</dbReference>
<dbReference type="AlphaFoldDB" id="A0A3G9GKC2"/>
<comment type="similarity">
    <text evidence="1">Belongs to the LysR transcriptional regulatory family.</text>
</comment>
<dbReference type="EMBL" id="AP018823">
    <property type="protein sequence ID" value="BBF87079.1"/>
    <property type="molecule type" value="Genomic_DNA"/>
</dbReference>
<dbReference type="GO" id="GO:0003700">
    <property type="term" value="F:DNA-binding transcription factor activity"/>
    <property type="evidence" value="ECO:0007669"/>
    <property type="project" value="InterPro"/>
</dbReference>
<dbReference type="Pfam" id="PF03466">
    <property type="entry name" value="LysR_substrate"/>
    <property type="match status" value="1"/>
</dbReference>
<dbReference type="FunFam" id="1.10.10.10:FF:000001">
    <property type="entry name" value="LysR family transcriptional regulator"/>
    <property type="match status" value="1"/>
</dbReference>
<protein>
    <submittedName>
        <fullName evidence="6">Transcriptional regulator, LysR family</fullName>
    </submittedName>
</protein>
<reference evidence="7" key="3">
    <citation type="journal article" date="2017" name="Plant Physiol. Biochem.">
        <title>Differential oxidative and antioxidative response of duckweed Lemna minor toward plant growth promoting/inhibiting bacteria.</title>
        <authorList>
            <person name="Ishizawa H."/>
            <person name="Kuroda M."/>
            <person name="Morikawa M."/>
            <person name="Ike M."/>
        </authorList>
    </citation>
    <scope>NUCLEOTIDE SEQUENCE [LARGE SCALE GENOMIC DNA]</scope>
    <source>
        <strain evidence="7">H3</strain>
    </source>
</reference>